<name>A0AAV7S0L3_PLEWA</name>
<evidence type="ECO:0000313" key="3">
    <source>
        <dbReference type="Proteomes" id="UP001066276"/>
    </source>
</evidence>
<dbReference type="EMBL" id="JANPWB010000009">
    <property type="protein sequence ID" value="KAJ1156573.1"/>
    <property type="molecule type" value="Genomic_DNA"/>
</dbReference>
<protein>
    <submittedName>
        <fullName evidence="2">Uncharacterized protein</fullName>
    </submittedName>
</protein>
<reference evidence="2" key="1">
    <citation type="journal article" date="2022" name="bioRxiv">
        <title>Sequencing and chromosome-scale assembly of the giantPleurodeles waltlgenome.</title>
        <authorList>
            <person name="Brown T."/>
            <person name="Elewa A."/>
            <person name="Iarovenko S."/>
            <person name="Subramanian E."/>
            <person name="Araus A.J."/>
            <person name="Petzold A."/>
            <person name="Susuki M."/>
            <person name="Suzuki K.-i.T."/>
            <person name="Hayashi T."/>
            <person name="Toyoda A."/>
            <person name="Oliveira C."/>
            <person name="Osipova E."/>
            <person name="Leigh N.D."/>
            <person name="Simon A."/>
            <person name="Yun M.H."/>
        </authorList>
    </citation>
    <scope>NUCLEOTIDE SEQUENCE</scope>
    <source>
        <strain evidence="2">20211129_DDA</strain>
        <tissue evidence="2">Liver</tissue>
    </source>
</reference>
<dbReference type="AlphaFoldDB" id="A0AAV7S0L3"/>
<dbReference type="Proteomes" id="UP001066276">
    <property type="component" value="Chromosome 5"/>
</dbReference>
<evidence type="ECO:0000256" key="1">
    <source>
        <dbReference type="SAM" id="MobiDB-lite"/>
    </source>
</evidence>
<organism evidence="2 3">
    <name type="scientific">Pleurodeles waltl</name>
    <name type="common">Iberian ribbed newt</name>
    <dbReference type="NCBI Taxonomy" id="8319"/>
    <lineage>
        <taxon>Eukaryota</taxon>
        <taxon>Metazoa</taxon>
        <taxon>Chordata</taxon>
        <taxon>Craniata</taxon>
        <taxon>Vertebrata</taxon>
        <taxon>Euteleostomi</taxon>
        <taxon>Amphibia</taxon>
        <taxon>Batrachia</taxon>
        <taxon>Caudata</taxon>
        <taxon>Salamandroidea</taxon>
        <taxon>Salamandridae</taxon>
        <taxon>Pleurodelinae</taxon>
        <taxon>Pleurodeles</taxon>
    </lineage>
</organism>
<accession>A0AAV7S0L3</accession>
<sequence length="214" mass="23789">MAAPPSRKIATCNNVLPSETRNCPGEQKPRWTQSRFSAAVRTTPRAGWGCTMGGQQWASWLRRQTESFAKSAQVLCNLGGRKAVQLPIQFWRRTRSRCILRALHSRRFMSAPRSGDARTRPRTPQLGLARLRAAPCPMRALVGPPAQAPARKGLALPWTRKRNSPLARGGGGRTRPGAPKTTCDHAASARPSRERPRFGDRKGRTEPKLRERVL</sequence>
<keyword evidence="3" id="KW-1185">Reference proteome</keyword>
<feature type="compositionally biased region" description="Low complexity" evidence="1">
    <location>
        <begin position="175"/>
        <end position="190"/>
    </location>
</feature>
<gene>
    <name evidence="2" type="ORF">NDU88_009291</name>
</gene>
<feature type="region of interest" description="Disordered" evidence="1">
    <location>
        <begin position="140"/>
        <end position="214"/>
    </location>
</feature>
<proteinExistence type="predicted"/>
<comment type="caution">
    <text evidence="2">The sequence shown here is derived from an EMBL/GenBank/DDBJ whole genome shotgun (WGS) entry which is preliminary data.</text>
</comment>
<evidence type="ECO:0000313" key="2">
    <source>
        <dbReference type="EMBL" id="KAJ1156573.1"/>
    </source>
</evidence>
<feature type="compositionally biased region" description="Basic and acidic residues" evidence="1">
    <location>
        <begin position="191"/>
        <end position="214"/>
    </location>
</feature>